<reference evidence="1 2" key="1">
    <citation type="submission" date="2017-06" db="EMBL/GenBank/DDBJ databases">
        <authorList>
            <person name="Swanenburg J."/>
            <person name="Kort R."/>
        </authorList>
    </citation>
    <scope>NUCLEOTIDE SEQUENCE [LARGE SCALE GENOMIC DNA]</scope>
    <source>
        <strain evidence="1 2">RL05</strain>
    </source>
</reference>
<comment type="caution">
    <text evidence="1">The sequence shown here is derived from an EMBL/GenBank/DDBJ whole genome shotgun (WGS) entry which is preliminary data.</text>
</comment>
<dbReference type="Proteomes" id="UP000295195">
    <property type="component" value="Unassembled WGS sequence"/>
</dbReference>
<accession>A0A4R6CR19</accession>
<protein>
    <submittedName>
        <fullName evidence="1">Uncharacterized protein</fullName>
    </submittedName>
</protein>
<evidence type="ECO:0000313" key="2">
    <source>
        <dbReference type="Proteomes" id="UP000295195"/>
    </source>
</evidence>
<sequence>MREESLASYLIGSSKALEKYVIRPVDLKDSIPNIFWYCPSLLAVTNGKNWVNSRLENMQSPKLSEIVNYGVITLDVTFDILETGDNRLIYEDTYMGIKVKPSKYSTGRLIPFSKFKNREYKGISFNFPRLLGKDYLAIISEIWHIGFFSFRKQTTFNIIVRETNKSKISNLNRIATLNRFLYGEKDKILISDEGNINEIDDNVRFTSIADNYNIGMQSFTWPSSPYKQAIRFDPMAGIAYLSSYGCSNSKIKNSLNMISTDSGELSQKWLKSKEFISSYNLNKDLLCANLRVCNSALKSKSPIVQYTYSINTTIRNLSPFEVIALKKYGYSIVINPEPPIADLTQIGLSMELPKII</sequence>
<organism evidence="1 2">
    <name type="scientific">Lactobacillus crispatus</name>
    <dbReference type="NCBI Taxonomy" id="47770"/>
    <lineage>
        <taxon>Bacteria</taxon>
        <taxon>Bacillati</taxon>
        <taxon>Bacillota</taxon>
        <taxon>Bacilli</taxon>
        <taxon>Lactobacillales</taxon>
        <taxon>Lactobacillaceae</taxon>
        <taxon>Lactobacillus</taxon>
    </lineage>
</organism>
<proteinExistence type="predicted"/>
<gene>
    <name evidence="1" type="ORF">CEE75_10915</name>
</gene>
<dbReference type="AlphaFoldDB" id="A0A4R6CR19"/>
<name>A0A4R6CR19_9LACO</name>
<dbReference type="RefSeq" id="WP_133476685.1">
    <property type="nucleotide sequence ID" value="NZ_JBBOJD010000170.1"/>
</dbReference>
<dbReference type="EMBL" id="NKLP01000206">
    <property type="protein sequence ID" value="TDN29401.1"/>
    <property type="molecule type" value="Genomic_DNA"/>
</dbReference>
<evidence type="ECO:0000313" key="1">
    <source>
        <dbReference type="EMBL" id="TDN29401.1"/>
    </source>
</evidence>